<dbReference type="Pfam" id="PF23559">
    <property type="entry name" value="WHD_DRP"/>
    <property type="match status" value="1"/>
</dbReference>
<dbReference type="InterPro" id="IPR002182">
    <property type="entry name" value="NB-ARC"/>
</dbReference>
<evidence type="ECO:0000259" key="6">
    <source>
        <dbReference type="Pfam" id="PF25019"/>
    </source>
</evidence>
<evidence type="ECO:0000256" key="3">
    <source>
        <dbReference type="ARBA" id="ARBA00022821"/>
    </source>
</evidence>
<reference evidence="7 9" key="1">
    <citation type="journal article" date="2011" name="Nature">
        <title>The Medicago genome provides insight into the evolution of rhizobial symbioses.</title>
        <authorList>
            <person name="Young N.D."/>
            <person name="Debelle F."/>
            <person name="Oldroyd G.E."/>
            <person name="Geurts R."/>
            <person name="Cannon S.B."/>
            <person name="Udvardi M.K."/>
            <person name="Benedito V.A."/>
            <person name="Mayer K.F."/>
            <person name="Gouzy J."/>
            <person name="Schoof H."/>
            <person name="Van de Peer Y."/>
            <person name="Proost S."/>
            <person name="Cook D.R."/>
            <person name="Meyers B.C."/>
            <person name="Spannagl M."/>
            <person name="Cheung F."/>
            <person name="De Mita S."/>
            <person name="Krishnakumar V."/>
            <person name="Gundlach H."/>
            <person name="Zhou S."/>
            <person name="Mudge J."/>
            <person name="Bharti A.K."/>
            <person name="Murray J.D."/>
            <person name="Naoumkina M.A."/>
            <person name="Rosen B."/>
            <person name="Silverstein K.A."/>
            <person name="Tang H."/>
            <person name="Rombauts S."/>
            <person name="Zhao P.X."/>
            <person name="Zhou P."/>
            <person name="Barbe V."/>
            <person name="Bardou P."/>
            <person name="Bechner M."/>
            <person name="Bellec A."/>
            <person name="Berger A."/>
            <person name="Berges H."/>
            <person name="Bidwell S."/>
            <person name="Bisseling T."/>
            <person name="Choisne N."/>
            <person name="Couloux A."/>
            <person name="Denny R."/>
            <person name="Deshpande S."/>
            <person name="Dai X."/>
            <person name="Doyle J.J."/>
            <person name="Dudez A.M."/>
            <person name="Farmer A.D."/>
            <person name="Fouteau S."/>
            <person name="Franken C."/>
            <person name="Gibelin C."/>
            <person name="Gish J."/>
            <person name="Goldstein S."/>
            <person name="Gonzalez A.J."/>
            <person name="Green P.J."/>
            <person name="Hallab A."/>
            <person name="Hartog M."/>
            <person name="Hua A."/>
            <person name="Humphray S.J."/>
            <person name="Jeong D.H."/>
            <person name="Jing Y."/>
            <person name="Jocker A."/>
            <person name="Kenton S.M."/>
            <person name="Kim D.J."/>
            <person name="Klee K."/>
            <person name="Lai H."/>
            <person name="Lang C."/>
            <person name="Lin S."/>
            <person name="Macmil S.L."/>
            <person name="Magdelenat G."/>
            <person name="Matthews L."/>
            <person name="McCorrison J."/>
            <person name="Monaghan E.L."/>
            <person name="Mun J.H."/>
            <person name="Najar F.Z."/>
            <person name="Nicholson C."/>
            <person name="Noirot C."/>
            <person name="O'Bleness M."/>
            <person name="Paule C.R."/>
            <person name="Poulain J."/>
            <person name="Prion F."/>
            <person name="Qin B."/>
            <person name="Qu C."/>
            <person name="Retzel E.F."/>
            <person name="Riddle C."/>
            <person name="Sallet E."/>
            <person name="Samain S."/>
            <person name="Samson N."/>
            <person name="Sanders I."/>
            <person name="Saurat O."/>
            <person name="Scarpelli C."/>
            <person name="Schiex T."/>
            <person name="Segurens B."/>
            <person name="Severin A.J."/>
            <person name="Sherrier D.J."/>
            <person name="Shi R."/>
            <person name="Sims S."/>
            <person name="Singer S.R."/>
            <person name="Sinharoy S."/>
            <person name="Sterck L."/>
            <person name="Viollet A."/>
            <person name="Wang B.B."/>
            <person name="Wang K."/>
            <person name="Wang M."/>
            <person name="Wang X."/>
            <person name="Warfsmann J."/>
            <person name="Weissenbach J."/>
            <person name="White D.D."/>
            <person name="White J.D."/>
            <person name="Wiley G.B."/>
            <person name="Wincker P."/>
            <person name="Xing Y."/>
            <person name="Yang L."/>
            <person name="Yao Z."/>
            <person name="Ying F."/>
            <person name="Zhai J."/>
            <person name="Zhou L."/>
            <person name="Zuber A."/>
            <person name="Denarie J."/>
            <person name="Dixon R.A."/>
            <person name="May G.D."/>
            <person name="Schwartz D.C."/>
            <person name="Rogers J."/>
            <person name="Quetier F."/>
            <person name="Town C.D."/>
            <person name="Roe B.A."/>
        </authorList>
    </citation>
    <scope>NUCLEOTIDE SEQUENCE [LARGE SCALE GENOMIC DNA]</scope>
    <source>
        <strain evidence="7">A17</strain>
        <strain evidence="8 9">cv. Jemalong A17</strain>
    </source>
</reference>
<dbReference type="Gene3D" id="3.80.10.10">
    <property type="entry name" value="Ribonuclease Inhibitor"/>
    <property type="match status" value="2"/>
</dbReference>
<dbReference type="InterPro" id="IPR036388">
    <property type="entry name" value="WH-like_DNA-bd_sf"/>
</dbReference>
<dbReference type="SUPFAM" id="SSF52058">
    <property type="entry name" value="L domain-like"/>
    <property type="match status" value="1"/>
</dbReference>
<dbReference type="HOGENOM" id="CLU_000837_8_1_1"/>
<evidence type="ECO:0000256" key="1">
    <source>
        <dbReference type="ARBA" id="ARBA00022614"/>
    </source>
</evidence>
<gene>
    <name evidence="7" type="ordered locus">MTR_5g037460</name>
</gene>
<keyword evidence="2" id="KW-0677">Repeat</keyword>
<dbReference type="PRINTS" id="PR00364">
    <property type="entry name" value="DISEASERSIST"/>
</dbReference>
<reference evidence="8" key="3">
    <citation type="submission" date="2015-04" db="UniProtKB">
        <authorList>
            <consortium name="EnsemblPlants"/>
        </authorList>
    </citation>
    <scope>IDENTIFICATION</scope>
    <source>
        <strain evidence="8">cv. Jemalong A17</strain>
    </source>
</reference>
<feature type="domain" description="Disease resistance protein winged helix" evidence="5">
    <location>
        <begin position="287"/>
        <end position="358"/>
    </location>
</feature>
<dbReference type="Pfam" id="PF00931">
    <property type="entry name" value="NB-ARC"/>
    <property type="match status" value="1"/>
</dbReference>
<dbReference type="GO" id="GO:0006952">
    <property type="term" value="P:defense response"/>
    <property type="evidence" value="ECO:0007669"/>
    <property type="project" value="UniProtKB-KW"/>
</dbReference>
<dbReference type="Proteomes" id="UP000002051">
    <property type="component" value="Chromosome 5"/>
</dbReference>
<evidence type="ECO:0000313" key="9">
    <source>
        <dbReference type="Proteomes" id="UP000002051"/>
    </source>
</evidence>
<dbReference type="InterPro" id="IPR032675">
    <property type="entry name" value="LRR_dom_sf"/>
</dbReference>
<evidence type="ECO:0000256" key="2">
    <source>
        <dbReference type="ARBA" id="ARBA00022737"/>
    </source>
</evidence>
<evidence type="ECO:0000259" key="4">
    <source>
        <dbReference type="Pfam" id="PF00931"/>
    </source>
</evidence>
<dbReference type="FunFam" id="1.10.10.10:FF:000322">
    <property type="entry name" value="Probable disease resistance protein At1g63360"/>
    <property type="match status" value="1"/>
</dbReference>
<dbReference type="Pfam" id="PF25019">
    <property type="entry name" value="LRR_R13L1-DRL21"/>
    <property type="match status" value="1"/>
</dbReference>
<evidence type="ECO:0000313" key="8">
    <source>
        <dbReference type="EnsemblPlants" id="AES96467"/>
    </source>
</evidence>
<dbReference type="OMA" id="MIELWIA"/>
<dbReference type="PaxDb" id="3880-AES96467"/>
<dbReference type="EnsemblPlants" id="AES96467">
    <property type="protein sequence ID" value="AES96467"/>
    <property type="gene ID" value="MTR_5g037460"/>
</dbReference>
<accession>G7K8B5</accession>
<dbReference type="Gene3D" id="3.40.50.300">
    <property type="entry name" value="P-loop containing nucleotide triphosphate hydrolases"/>
    <property type="match status" value="1"/>
</dbReference>
<dbReference type="PANTHER" id="PTHR36766">
    <property type="entry name" value="PLANT BROAD-SPECTRUM MILDEW RESISTANCE PROTEIN RPW8"/>
    <property type="match status" value="1"/>
</dbReference>
<dbReference type="EMBL" id="CM001221">
    <property type="protein sequence ID" value="AES96467.1"/>
    <property type="molecule type" value="Genomic_DNA"/>
</dbReference>
<name>G7K8B5_MEDTR</name>
<feature type="domain" description="R13L1/DRL21-like LRR repeat region" evidence="6">
    <location>
        <begin position="540"/>
        <end position="665"/>
    </location>
</feature>
<protein>
    <submittedName>
        <fullName evidence="7">NB-ARC domain disease resistance protein</fullName>
    </submittedName>
</protein>
<keyword evidence="1" id="KW-0433">Leucine-rich repeat</keyword>
<organism evidence="7 9">
    <name type="scientific">Medicago truncatula</name>
    <name type="common">Barrel medic</name>
    <name type="synonym">Medicago tribuloides</name>
    <dbReference type="NCBI Taxonomy" id="3880"/>
    <lineage>
        <taxon>Eukaryota</taxon>
        <taxon>Viridiplantae</taxon>
        <taxon>Streptophyta</taxon>
        <taxon>Embryophyta</taxon>
        <taxon>Tracheophyta</taxon>
        <taxon>Spermatophyta</taxon>
        <taxon>Magnoliopsida</taxon>
        <taxon>eudicotyledons</taxon>
        <taxon>Gunneridae</taxon>
        <taxon>Pentapetalae</taxon>
        <taxon>rosids</taxon>
        <taxon>fabids</taxon>
        <taxon>Fabales</taxon>
        <taxon>Fabaceae</taxon>
        <taxon>Papilionoideae</taxon>
        <taxon>50 kb inversion clade</taxon>
        <taxon>NPAAA clade</taxon>
        <taxon>Hologalegina</taxon>
        <taxon>IRL clade</taxon>
        <taxon>Trifolieae</taxon>
        <taxon>Medicago</taxon>
    </lineage>
</organism>
<evidence type="ECO:0000313" key="7">
    <source>
        <dbReference type="EMBL" id="AES96467.1"/>
    </source>
</evidence>
<dbReference type="GO" id="GO:0043531">
    <property type="term" value="F:ADP binding"/>
    <property type="evidence" value="ECO:0007669"/>
    <property type="project" value="InterPro"/>
</dbReference>
<evidence type="ECO:0000259" key="5">
    <source>
        <dbReference type="Pfam" id="PF23559"/>
    </source>
</evidence>
<keyword evidence="9" id="KW-1185">Reference proteome</keyword>
<dbReference type="AlphaFoldDB" id="G7K8B5"/>
<dbReference type="InterPro" id="IPR056789">
    <property type="entry name" value="LRR_R13L1-DRL21"/>
</dbReference>
<reference evidence="7 9" key="2">
    <citation type="journal article" date="2014" name="BMC Genomics">
        <title>An improved genome release (version Mt4.0) for the model legume Medicago truncatula.</title>
        <authorList>
            <person name="Tang H."/>
            <person name="Krishnakumar V."/>
            <person name="Bidwell S."/>
            <person name="Rosen B."/>
            <person name="Chan A."/>
            <person name="Zhou S."/>
            <person name="Gentzbittel L."/>
            <person name="Childs K.L."/>
            <person name="Yandell M."/>
            <person name="Gundlach H."/>
            <person name="Mayer K.F."/>
            <person name="Schwartz D.C."/>
            <person name="Town C.D."/>
        </authorList>
    </citation>
    <scope>GENOME REANNOTATION</scope>
    <source>
        <strain evidence="8 9">cv. Jemalong A17</strain>
    </source>
</reference>
<keyword evidence="3" id="KW-0611">Plant defense</keyword>
<dbReference type="Gene3D" id="1.10.10.10">
    <property type="entry name" value="Winged helix-like DNA-binding domain superfamily/Winged helix DNA-binding domain"/>
    <property type="match status" value="1"/>
</dbReference>
<dbReference type="InterPro" id="IPR027417">
    <property type="entry name" value="P-loop_NTPase"/>
</dbReference>
<dbReference type="SUPFAM" id="SSF52540">
    <property type="entry name" value="P-loop containing nucleoside triphosphate hydrolases"/>
    <property type="match status" value="1"/>
</dbReference>
<proteinExistence type="predicted"/>
<sequence length="826" mass="94562">MMRIRVKLDGIAEERKFHLPEMVRERKVGVQDWRQTTSILPQPLVYGREKEKDKIVDFLVGDAYELEDLSVYPIVGLGGLGKTTLAQLVFNNERVVNHFELRIWVIVSEDFSLKRMAKAIITSISGEAYGGEDLDLELLQKRLQVLLRRKRYLLVLDDLWNQKQEYWLRLKFLLACGGKGTSILVTTRLLNVAKIMGTVPPHELSRLSDKDCWELFRQRAFGPNEAEDEKLVVIGKEILKKEEKEWLYVKESKLWSLEGEDYVKSALKLSYLNLPVKLRQCFSFCALFPKDEIMSKHFMIELWIANGFISSNQMLDAEGVGNEVWNELYWRSFFQDTETDEFGQITSFKMHDLVHELAESVTREVCCITYNNDLPTVSESIRHLSVYKENSFEIVNSIQLHHAKSLKTYLAENFNVFDAGQLSPQVLKCYSLRVLLSNRLNKLPTSIGGLKYFRYLDISEGSFNSLPKSLCKLYNLQVLKLDACYNLQKLPDGLTCLKALQHLSLRGCDSLSSLPPHLGKLNSLKTLSKYIVGNKRGFLLEELGQLNLKGQLHIKNLERVKSVADAKKANISRKKLNHLWLSWERNEVSQLQENIEQILEALQPYAQQLYSCGIGGYTGAHFPPWIASPSLKDLSSLELVDCKSCLNLPELWKLPSLKYLNISNMIHALQELYIYHCKNIRSITNEVLKGLHSLKVLNIMKCNKFNMSSGFQYLTCLETLVIGSCSEVNESLPECFENFTLLHELTIYACPKLSGLPTSIQLLSGLKSLTMKGCPNLEKRCQREIGEDWPKIAHVEYIDIQNEYIKEGGYGGRYFEVEAGFLGSSL</sequence>
<feature type="domain" description="NB-ARC" evidence="4">
    <location>
        <begin position="49"/>
        <end position="221"/>
    </location>
</feature>
<dbReference type="InterPro" id="IPR058922">
    <property type="entry name" value="WHD_DRP"/>
</dbReference>
<dbReference type="PANTHER" id="PTHR36766:SF42">
    <property type="entry name" value="NB-ARC DOMAIN DISEASE RESISTANCE PROTEIN"/>
    <property type="match status" value="1"/>
</dbReference>
<dbReference type="eggNOG" id="KOG4658">
    <property type="taxonomic scope" value="Eukaryota"/>
</dbReference>